<evidence type="ECO:0008006" key="3">
    <source>
        <dbReference type="Google" id="ProtNLM"/>
    </source>
</evidence>
<protein>
    <recommendedName>
        <fullName evidence="3">DNA primase/polymerase bifunctional N-terminal domain-containing protein</fullName>
    </recommendedName>
</protein>
<dbReference type="RefSeq" id="WP_196817370.1">
    <property type="nucleotide sequence ID" value="NZ_CP012850.1"/>
</dbReference>
<dbReference type="AlphaFoldDB" id="A0A654LUW7"/>
<dbReference type="OrthoDB" id="11919at2157"/>
<gene>
    <name evidence="1" type="ORF">NMY3_00555</name>
</gene>
<accession>A0A654LUW7</accession>
<proteinExistence type="predicted"/>
<keyword evidence="2" id="KW-1185">Reference proteome</keyword>
<dbReference type="EMBL" id="CP012850">
    <property type="protein sequence ID" value="ALI34767.1"/>
    <property type="molecule type" value="Genomic_DNA"/>
</dbReference>
<reference evidence="2" key="1">
    <citation type="submission" date="2015-10" db="EMBL/GenBank/DDBJ databases">
        <title>Niche specialization of a soil ammonia-oxidizing archaeon, Candidatus Nitrosocosmicus oleophilus.</title>
        <authorList>
            <person name="Jung M.-Y."/>
            <person name="Rhee S.-K."/>
        </authorList>
    </citation>
    <scope>NUCLEOTIDE SEQUENCE [LARGE SCALE GENOMIC DNA]</scope>
    <source>
        <strain evidence="2">MY3</strain>
    </source>
</reference>
<sequence>MTTNLIDDTRINPNDWADFWRYKIGVDPIPANTKNKITNVEWSKYQIDSVSEELHVEWKIKGAFNNGMAIIAGKIHRGPYQGKYLVCIDIDNASGIKEFLSHFGQVDNIDKLAQRTIIEGHADDPNKIHIYFVAQQPLSKRSGIVGSNSTSEIPAIEVKSEGSHGIMFCTPSLHKNGYPYRIFGTAKPTVINKENSEILENCIRQIYQKFGSSMRNNDGLTPIEDLFKERFKVKEGNNRHEALLRVMESLIQRLRTIYSEDRIKDLAWQYNLEHLEPSLEKKEFEKQWKGAKNFVAKNKKSDSNDPEVNRDESYFLNKIKERYISIFYDQLNKLHIMIKINDHIECIPIESKRFKLLLRKEFFEINNTSIPDEKLERLISLIVAQKLFDENTEHTELQLRVANKDDVFYYDLTNPFWEIIKITSEGWEIIKNNETPMFKRYERNSIPQIYPLEDKDNEKYFREFLTLFNLRNEKDFLLFSVYLVSAFIPDIQKPILIISGNGGGAKTTTFTLLKNIIDPSSIDLLSFSPYKEDLIQSLEHHYVNYFDNVSYISAPVSDILCRAVTGSGNSKRELYTTDEDFIYKYKRTIGINGINIVTTRQDLLDRSLTLKVDRIPENKRRKEQEIKEQFERMRPYVLGYIFDVLVKFQKYLKEHPKEKLLKELPRMADFAEYGEIVSRCLGYKDYEFINAYRENIDLQNEELIELHPVAEAVILLMEEKSSWMKTPSLLNKELADIICQVDTAILKSKYWPKATNQLTRQLNELAPILLKKNIEVTTGIKDSFGKRCIRLTKIKGKGQDSNNTSLPSDQTSINYDIKTYIHRIGNSDNFECEHCNLIDDIHFMKKHICKKFDNPSNNTGKNTVQTFLPN</sequence>
<name>A0A654LUW7_9ARCH</name>
<dbReference type="GeneID" id="60420719"/>
<organism evidence="1 2">
    <name type="scientific">Candidatus Nitrosocosmicus oleophilus</name>
    <dbReference type="NCBI Taxonomy" id="1353260"/>
    <lineage>
        <taxon>Archaea</taxon>
        <taxon>Nitrososphaerota</taxon>
        <taxon>Nitrososphaeria</taxon>
        <taxon>Nitrososphaerales</taxon>
        <taxon>Nitrososphaeraceae</taxon>
        <taxon>Candidatus Nitrosocosmicus</taxon>
    </lineage>
</organism>
<evidence type="ECO:0000313" key="2">
    <source>
        <dbReference type="Proteomes" id="UP000058925"/>
    </source>
</evidence>
<dbReference type="KEGG" id="taa:NMY3_00555"/>
<evidence type="ECO:0000313" key="1">
    <source>
        <dbReference type="EMBL" id="ALI34767.1"/>
    </source>
</evidence>
<dbReference type="Proteomes" id="UP000058925">
    <property type="component" value="Chromosome"/>
</dbReference>